<dbReference type="NCBIfam" id="TIGR03590">
    <property type="entry name" value="PseG"/>
    <property type="match status" value="1"/>
</dbReference>
<reference evidence="4 5" key="1">
    <citation type="submission" date="2006-03" db="EMBL/GenBank/DDBJ databases">
        <authorList>
            <person name="Pinhassi J."/>
            <person name="Pedros-Alio C."/>
            <person name="Ferriera S."/>
            <person name="Johnson J."/>
            <person name="Kravitz S."/>
            <person name="Halpern A."/>
            <person name="Remington K."/>
            <person name="Beeson K."/>
            <person name="Tran B."/>
            <person name="Rogers Y.-H."/>
            <person name="Friedman R."/>
            <person name="Venter J.C."/>
        </authorList>
    </citation>
    <scope>NUCLEOTIDE SEQUENCE [LARGE SCALE GENOMIC DNA]</scope>
    <source>
        <strain evidence="4 5">RED65</strain>
    </source>
</reference>
<dbReference type="Pfam" id="PF13302">
    <property type="entry name" value="Acetyltransf_3"/>
    <property type="match status" value="1"/>
</dbReference>
<dbReference type="PANTHER" id="PTHR43415:SF3">
    <property type="entry name" value="GNAT-FAMILY ACETYLTRANSFERASE"/>
    <property type="match status" value="1"/>
</dbReference>
<dbReference type="STRING" id="207949.RED65_06528"/>
<dbReference type="GO" id="GO:0016747">
    <property type="term" value="F:acyltransferase activity, transferring groups other than amino-acyl groups"/>
    <property type="evidence" value="ECO:0007669"/>
    <property type="project" value="InterPro"/>
</dbReference>
<name>Q1N2Z0_9GAMM</name>
<dbReference type="Gene3D" id="3.40.50.11190">
    <property type="match status" value="1"/>
</dbReference>
<dbReference type="InterPro" id="IPR016181">
    <property type="entry name" value="Acyl_CoA_acyltransferase"/>
</dbReference>
<dbReference type="SUPFAM" id="SSF53756">
    <property type="entry name" value="UDP-Glycosyltransferase/glycogen phosphorylase"/>
    <property type="match status" value="1"/>
</dbReference>
<evidence type="ECO:0000256" key="2">
    <source>
        <dbReference type="PIRSR" id="PIRSR620023-2"/>
    </source>
</evidence>
<dbReference type="PROSITE" id="PS51186">
    <property type="entry name" value="GNAT"/>
    <property type="match status" value="1"/>
</dbReference>
<organism evidence="4 5">
    <name type="scientific">Bermanella marisrubri</name>
    <dbReference type="NCBI Taxonomy" id="207949"/>
    <lineage>
        <taxon>Bacteria</taxon>
        <taxon>Pseudomonadati</taxon>
        <taxon>Pseudomonadota</taxon>
        <taxon>Gammaproteobacteria</taxon>
        <taxon>Oceanospirillales</taxon>
        <taxon>Oceanospirillaceae</taxon>
        <taxon>Bermanella</taxon>
    </lineage>
</organism>
<dbReference type="Gene3D" id="3.40.50.2000">
    <property type="entry name" value="Glycogen Phosphorylase B"/>
    <property type="match status" value="1"/>
</dbReference>
<dbReference type="PANTHER" id="PTHR43415">
    <property type="entry name" value="SPERMIDINE N(1)-ACETYLTRANSFERASE"/>
    <property type="match status" value="1"/>
</dbReference>
<dbReference type="HOGENOM" id="CLU_023406_0_1_6"/>
<evidence type="ECO:0000313" key="5">
    <source>
        <dbReference type="Proteomes" id="UP000004263"/>
    </source>
</evidence>
<comment type="caution">
    <text evidence="4">The sequence shown here is derived from an EMBL/GenBank/DDBJ whole genome shotgun (WGS) entry which is preliminary data.</text>
</comment>
<dbReference type="AlphaFoldDB" id="Q1N2Z0"/>
<evidence type="ECO:0000259" key="3">
    <source>
        <dbReference type="PROSITE" id="PS51186"/>
    </source>
</evidence>
<feature type="active site" description="Proton acceptor" evidence="1">
    <location>
        <position position="17"/>
    </location>
</feature>
<dbReference type="InterPro" id="IPR000182">
    <property type="entry name" value="GNAT_dom"/>
</dbReference>
<proteinExistence type="predicted"/>
<dbReference type="Proteomes" id="UP000004263">
    <property type="component" value="Unassembled WGS sequence"/>
</dbReference>
<protein>
    <submittedName>
        <fullName evidence="4">Hypothetical FlmD</fullName>
    </submittedName>
</protein>
<keyword evidence="5" id="KW-1185">Reference proteome</keyword>
<accession>Q1N2Z0</accession>
<dbReference type="InterPro" id="IPR020023">
    <property type="entry name" value="PseG"/>
</dbReference>
<feature type="binding site" evidence="2">
    <location>
        <position position="259"/>
    </location>
    <ligand>
        <name>substrate</name>
    </ligand>
</feature>
<dbReference type="OrthoDB" id="9788924at2"/>
<gene>
    <name evidence="4" type="ORF">RED65_06528</name>
</gene>
<dbReference type="Gene3D" id="3.40.630.30">
    <property type="match status" value="1"/>
</dbReference>
<sequence>MNVIFRIEANNSIGLGHLMRAFSLAHWLSKEYKCTFVISDKSISIKNEIEKRGYVAQLISYSEDTLEDAIRTCSLIEKLDDSVAYIVVDDYRLDEAWESYCSDRLKINMVVIDDLDDRPHNCDYIIDGSLGRCETSYARSTINKNKFFGIKYCLLSPYYRELRKDAIHRRKLDSGVNNILVSFGATDPKNFSLKALKAIKESCFNGSVTVITTRYNKNIKTIEEYKNKDVQLLIDHDDIPSLIINADLCIGALGISLLERSCLGLPSICLKVAENQNYNATSAFDFGISDVIDEDDIVDSINKNINKEVSERRILMNHLMSTVDGLGAYRVAIKCFGLMPSVQLRELKYSDSESLFEWQNQPYAREYSRNSSVPSLEEHNEWIRLSLNDERRHMWIIMADGNEAGYVRLDDKVDNYEVSILIDSCFQGLGIARGALEELKMKTEKPIQAFIHKNNVASLRMFLATGFEYKGDNYYQWSPE</sequence>
<dbReference type="EMBL" id="AAQH01000006">
    <property type="protein sequence ID" value="EAT12529.1"/>
    <property type="molecule type" value="Genomic_DNA"/>
</dbReference>
<dbReference type="SUPFAM" id="SSF55729">
    <property type="entry name" value="Acyl-CoA N-acyltransferases (Nat)"/>
    <property type="match status" value="1"/>
</dbReference>
<evidence type="ECO:0000313" key="4">
    <source>
        <dbReference type="EMBL" id="EAT12529.1"/>
    </source>
</evidence>
<evidence type="ECO:0000256" key="1">
    <source>
        <dbReference type="PIRSR" id="PIRSR620023-1"/>
    </source>
</evidence>
<feature type="domain" description="N-acetyltransferase" evidence="3">
    <location>
        <begin position="342"/>
        <end position="480"/>
    </location>
</feature>
<dbReference type="RefSeq" id="WP_007016130.1">
    <property type="nucleotide sequence ID" value="NZ_AAQH01000006.1"/>
</dbReference>